<dbReference type="EMBL" id="VUNR01000017">
    <property type="protein sequence ID" value="MSU09141.1"/>
    <property type="molecule type" value="Genomic_DNA"/>
</dbReference>
<gene>
    <name evidence="2" type="ORF">FYJ84_09105</name>
</gene>
<dbReference type="Pfam" id="PF01863">
    <property type="entry name" value="YgjP-like"/>
    <property type="match status" value="1"/>
</dbReference>
<sequence length="235" mass="27238">MVKMIAKKEYIFEGVPVQVVRRPRMKNIRVKVVPPYGDVELSCAPGVRNYEWEAVLREAWQGIMAARERFLQGCGERIAADGGRCFLWGKAYELNVVFTEHAHFARLVDGHIVLAVPPGSGREQMEDCLYELYRRELERAVTEIFPKCEQITGLSAKEVRLKRMKTRWGSCNIKEKRVWLSLNLAKKPPECLAYVIIHEMVHLLEKNHTPKFHALVAGFYPEWQQAEAWLRGECR</sequence>
<dbReference type="PANTHER" id="PTHR30399">
    <property type="entry name" value="UNCHARACTERIZED PROTEIN YGJP"/>
    <property type="match status" value="1"/>
</dbReference>
<feature type="domain" description="YgjP-like metallopeptidase" evidence="1">
    <location>
        <begin position="27"/>
        <end position="231"/>
    </location>
</feature>
<dbReference type="InterPro" id="IPR002725">
    <property type="entry name" value="YgjP-like_metallopeptidase"/>
</dbReference>
<protein>
    <submittedName>
        <fullName evidence="2">M48 family metallopeptidase</fullName>
    </submittedName>
</protein>
<name>A0A6I2UJ06_9FIRM</name>
<accession>A0A6I2UJ06</accession>
<organism evidence="2 3">
    <name type="scientific">Anaerovibrio slackiae</name>
    <dbReference type="NCBI Taxonomy" id="2652309"/>
    <lineage>
        <taxon>Bacteria</taxon>
        <taxon>Bacillati</taxon>
        <taxon>Bacillota</taxon>
        <taxon>Negativicutes</taxon>
        <taxon>Selenomonadales</taxon>
        <taxon>Selenomonadaceae</taxon>
        <taxon>Anaerovibrio</taxon>
    </lineage>
</organism>
<dbReference type="AlphaFoldDB" id="A0A6I2UJ06"/>
<dbReference type="InterPro" id="IPR053136">
    <property type="entry name" value="UTP_pyrophosphatase-like"/>
</dbReference>
<dbReference type="PANTHER" id="PTHR30399:SF1">
    <property type="entry name" value="UTP PYROPHOSPHATASE"/>
    <property type="match status" value="1"/>
</dbReference>
<keyword evidence="3" id="KW-1185">Reference proteome</keyword>
<reference evidence="2 3" key="1">
    <citation type="submission" date="2019-08" db="EMBL/GenBank/DDBJ databases">
        <title>In-depth cultivation of the pig gut microbiome towards novel bacterial diversity and tailored functional studies.</title>
        <authorList>
            <person name="Wylensek D."/>
            <person name="Hitch T.C.A."/>
            <person name="Clavel T."/>
        </authorList>
    </citation>
    <scope>NUCLEOTIDE SEQUENCE [LARGE SCALE GENOMIC DNA]</scope>
    <source>
        <strain evidence="2 3">WCA-693-APC-5D-A</strain>
    </source>
</reference>
<dbReference type="CDD" id="cd07344">
    <property type="entry name" value="M48_yhfN_like"/>
    <property type="match status" value="1"/>
</dbReference>
<evidence type="ECO:0000313" key="2">
    <source>
        <dbReference type="EMBL" id="MSU09141.1"/>
    </source>
</evidence>
<dbReference type="Gene3D" id="3.30.2010.10">
    <property type="entry name" value="Metalloproteases ('zincins'), catalytic domain"/>
    <property type="match status" value="1"/>
</dbReference>
<proteinExistence type="predicted"/>
<comment type="caution">
    <text evidence="2">The sequence shown here is derived from an EMBL/GenBank/DDBJ whole genome shotgun (WGS) entry which is preliminary data.</text>
</comment>
<evidence type="ECO:0000259" key="1">
    <source>
        <dbReference type="Pfam" id="PF01863"/>
    </source>
</evidence>
<dbReference type="Proteomes" id="UP000433181">
    <property type="component" value="Unassembled WGS sequence"/>
</dbReference>
<evidence type="ECO:0000313" key="3">
    <source>
        <dbReference type="Proteomes" id="UP000433181"/>
    </source>
</evidence>